<dbReference type="Proteomes" id="UP001152798">
    <property type="component" value="Chromosome 1"/>
</dbReference>
<dbReference type="PANTHER" id="PTHR23352">
    <property type="entry name" value="NEURAL PROLIFERATION DIFFERENTIATION AND CONTROL PROTEIN-1 NPDC-1 PROTEIN"/>
    <property type="match status" value="1"/>
</dbReference>
<keyword evidence="2" id="KW-0472">Membrane</keyword>
<name>A0A9P0E0L8_NEZVI</name>
<sequence>MIFFCLISVLVIPGQCLLYSRNFPPNDEDSYEYEWRVRREQAARENRNHMSENLPAMYGPNAGSLFMKTPLGPPSYSAELEEYLRQMLLSGELRREPPVRGRLHRPWSHALPEQPPPAPALPQSDFAVPPSDIRFFHPRPSSLPQQVFYRDEDTLDDKKEEVTEEILTTEKREETKQTTTEESNPDEVVKTPLVEFSSTQENIILVALITGSSVAAVVGVALLIYGFLKLQKKAKDAADVEYPAYGVTGPNKEATPTGDRRLAHSAQMYHYQLTKQTIIAMDSSNRGERRGSVSEADSEDDENEEGDYTVYECPGLAPTGEMEVKNPLFQDETTPANNDQNKE</sequence>
<proteinExistence type="predicted"/>
<protein>
    <recommendedName>
        <fullName evidence="6">Neural proliferation differentiation and control protein 1</fullName>
    </recommendedName>
</protein>
<feature type="compositionally biased region" description="Polar residues" evidence="1">
    <location>
        <begin position="331"/>
        <end position="343"/>
    </location>
</feature>
<feature type="region of interest" description="Disordered" evidence="1">
    <location>
        <begin position="281"/>
        <end position="343"/>
    </location>
</feature>
<reference evidence="4" key="1">
    <citation type="submission" date="2022-01" db="EMBL/GenBank/DDBJ databases">
        <authorList>
            <person name="King R."/>
        </authorList>
    </citation>
    <scope>NUCLEOTIDE SEQUENCE</scope>
</reference>
<evidence type="ECO:0008006" key="6">
    <source>
        <dbReference type="Google" id="ProtNLM"/>
    </source>
</evidence>
<accession>A0A9P0E0L8</accession>
<feature type="compositionally biased region" description="Acidic residues" evidence="1">
    <location>
        <begin position="296"/>
        <end position="307"/>
    </location>
</feature>
<dbReference type="PANTHER" id="PTHR23352:SF2">
    <property type="entry name" value="NEURAL PROLIFERATION DIFFERENTIATION AND CONTROL PROTEIN 1"/>
    <property type="match status" value="1"/>
</dbReference>
<dbReference type="Pfam" id="PF06809">
    <property type="entry name" value="NPDC1"/>
    <property type="match status" value="1"/>
</dbReference>
<dbReference type="AlphaFoldDB" id="A0A9P0E0L8"/>
<keyword evidence="2" id="KW-0812">Transmembrane</keyword>
<feature type="transmembrane region" description="Helical" evidence="2">
    <location>
        <begin position="203"/>
        <end position="228"/>
    </location>
</feature>
<keyword evidence="5" id="KW-1185">Reference proteome</keyword>
<keyword evidence="3" id="KW-0732">Signal</keyword>
<evidence type="ECO:0000313" key="4">
    <source>
        <dbReference type="EMBL" id="CAH1389561.1"/>
    </source>
</evidence>
<gene>
    <name evidence="4" type="ORF">NEZAVI_LOCUS955</name>
</gene>
<feature type="compositionally biased region" description="Basic and acidic residues" evidence="1">
    <location>
        <begin position="152"/>
        <end position="161"/>
    </location>
</feature>
<feature type="chain" id="PRO_5040154806" description="Neural proliferation differentiation and control protein 1" evidence="3">
    <location>
        <begin position="17"/>
        <end position="343"/>
    </location>
</feature>
<dbReference type="OrthoDB" id="6270617at2759"/>
<evidence type="ECO:0000313" key="5">
    <source>
        <dbReference type="Proteomes" id="UP001152798"/>
    </source>
</evidence>
<evidence type="ECO:0000256" key="2">
    <source>
        <dbReference type="SAM" id="Phobius"/>
    </source>
</evidence>
<feature type="signal peptide" evidence="3">
    <location>
        <begin position="1"/>
        <end position="16"/>
    </location>
</feature>
<dbReference type="InterPro" id="IPR009635">
    <property type="entry name" value="NPDC1"/>
</dbReference>
<keyword evidence="2" id="KW-1133">Transmembrane helix</keyword>
<feature type="region of interest" description="Disordered" evidence="1">
    <location>
        <begin position="152"/>
        <end position="187"/>
    </location>
</feature>
<dbReference type="EMBL" id="OV725077">
    <property type="protein sequence ID" value="CAH1389561.1"/>
    <property type="molecule type" value="Genomic_DNA"/>
</dbReference>
<dbReference type="GO" id="GO:0016020">
    <property type="term" value="C:membrane"/>
    <property type="evidence" value="ECO:0007669"/>
    <property type="project" value="InterPro"/>
</dbReference>
<evidence type="ECO:0000256" key="3">
    <source>
        <dbReference type="SAM" id="SignalP"/>
    </source>
</evidence>
<evidence type="ECO:0000256" key="1">
    <source>
        <dbReference type="SAM" id="MobiDB-lite"/>
    </source>
</evidence>
<organism evidence="4 5">
    <name type="scientific">Nezara viridula</name>
    <name type="common">Southern green stink bug</name>
    <name type="synonym">Cimex viridulus</name>
    <dbReference type="NCBI Taxonomy" id="85310"/>
    <lineage>
        <taxon>Eukaryota</taxon>
        <taxon>Metazoa</taxon>
        <taxon>Ecdysozoa</taxon>
        <taxon>Arthropoda</taxon>
        <taxon>Hexapoda</taxon>
        <taxon>Insecta</taxon>
        <taxon>Pterygota</taxon>
        <taxon>Neoptera</taxon>
        <taxon>Paraneoptera</taxon>
        <taxon>Hemiptera</taxon>
        <taxon>Heteroptera</taxon>
        <taxon>Panheteroptera</taxon>
        <taxon>Pentatomomorpha</taxon>
        <taxon>Pentatomoidea</taxon>
        <taxon>Pentatomidae</taxon>
        <taxon>Pentatominae</taxon>
        <taxon>Nezara</taxon>
    </lineage>
</organism>